<dbReference type="KEGG" id="pfu:PF0948"/>
<proteinExistence type="predicted"/>
<sequence length="261" mass="29136">MLYIIKLLNIIQSIWGGQMQRRTLLATGIVFLLVGTYGLYAVGYPQYPEVKDCVNPFEVVKHLNSVQENWSRVHIFFKLVTSRDFWKLAKPWNVDYSNVKVVKHVLEYNGENITMIAIGIPLKDKKHVVALYEFSKPVQGVKVRGYLIELSQGKLVPRLISVNGGKLTALSNCRHECKSNSDCSYPREFCTKYCCSYDRDYAIDCCLAAGRCGAVCGVGATVCLVNPIGCIACTVCVIANCYDCIEKSCLEWGSGCEYHGA</sequence>
<dbReference type="HOGENOM" id="CLU_1159104_0_0_2"/>
<dbReference type="STRING" id="186497.PF0948"/>
<keyword evidence="1" id="KW-1133">Transmembrane helix</keyword>
<name>Q8U291_PYRFU</name>
<feature type="transmembrane region" description="Helical" evidence="1">
    <location>
        <begin position="23"/>
        <end position="43"/>
    </location>
</feature>
<dbReference type="EMBL" id="AE009950">
    <property type="protein sequence ID" value="AAL81072.1"/>
    <property type="molecule type" value="Genomic_DNA"/>
</dbReference>
<dbReference type="Proteomes" id="UP000001013">
    <property type="component" value="Chromosome"/>
</dbReference>
<reference evidence="2 3" key="1">
    <citation type="journal article" date="1999" name="Genetics">
        <title>Divergence of the hyperthermophilic archaea Pyrococcus furiosus and P. horikoshii inferred from complete genomic sequences.</title>
        <authorList>
            <person name="Maeder D.L."/>
            <person name="Weiss R.B."/>
            <person name="Dunn D.M."/>
            <person name="Cherry J.L."/>
            <person name="Gonzalez J.M."/>
            <person name="DiRuggiero J."/>
            <person name="Robb F.T."/>
        </authorList>
    </citation>
    <scope>NUCLEOTIDE SEQUENCE [LARGE SCALE GENOMIC DNA]</scope>
    <source>
        <strain evidence="3">ATCC 43587 / DSM 3638 / JCM 8422 / Vc1</strain>
    </source>
</reference>
<keyword evidence="1" id="KW-0472">Membrane</keyword>
<evidence type="ECO:0000256" key="1">
    <source>
        <dbReference type="SAM" id="Phobius"/>
    </source>
</evidence>
<dbReference type="AlphaFoldDB" id="Q8U291"/>
<keyword evidence="3" id="KW-1185">Reference proteome</keyword>
<evidence type="ECO:0000313" key="3">
    <source>
        <dbReference type="Proteomes" id="UP000001013"/>
    </source>
</evidence>
<dbReference type="PATRIC" id="fig|186497.12.peg.1004"/>
<dbReference type="PaxDb" id="186497-PF0948"/>
<accession>Q8U291</accession>
<dbReference type="eggNOG" id="arCOG07133">
    <property type="taxonomic scope" value="Archaea"/>
</dbReference>
<keyword evidence="1" id="KW-0812">Transmembrane</keyword>
<protein>
    <submittedName>
        <fullName evidence="2">Uncharacterized protein</fullName>
    </submittedName>
</protein>
<organism evidence="2 3">
    <name type="scientific">Pyrococcus furiosus (strain ATCC 43587 / DSM 3638 / JCM 8422 / Vc1)</name>
    <dbReference type="NCBI Taxonomy" id="186497"/>
    <lineage>
        <taxon>Archaea</taxon>
        <taxon>Methanobacteriati</taxon>
        <taxon>Methanobacteriota</taxon>
        <taxon>Thermococci</taxon>
        <taxon>Thermococcales</taxon>
        <taxon>Thermococcaceae</taxon>
        <taxon>Pyrococcus</taxon>
    </lineage>
</organism>
<gene>
    <name evidence="2" type="ordered locus">PF0948</name>
</gene>
<evidence type="ECO:0000313" key="2">
    <source>
        <dbReference type="EMBL" id="AAL81072.1"/>
    </source>
</evidence>